<dbReference type="Pfam" id="PF00395">
    <property type="entry name" value="SLH"/>
    <property type="match status" value="2"/>
</dbReference>
<dbReference type="InterPro" id="IPR051465">
    <property type="entry name" value="Cell_Envelope_Struct_Comp"/>
</dbReference>
<evidence type="ECO:0000313" key="5">
    <source>
        <dbReference type="Proteomes" id="UP000824239"/>
    </source>
</evidence>
<feature type="chain" id="PRO_5038562692" evidence="2">
    <location>
        <begin position="21"/>
        <end position="558"/>
    </location>
</feature>
<dbReference type="EMBL" id="DVHE01000010">
    <property type="protein sequence ID" value="HIR49925.1"/>
    <property type="molecule type" value="Genomic_DNA"/>
</dbReference>
<reference evidence="4" key="1">
    <citation type="submission" date="2020-10" db="EMBL/GenBank/DDBJ databases">
        <authorList>
            <person name="Gilroy R."/>
        </authorList>
    </citation>
    <scope>NUCLEOTIDE SEQUENCE</scope>
    <source>
        <strain evidence="4">ChiBcec15-4380</strain>
    </source>
</reference>
<dbReference type="InterPro" id="IPR001119">
    <property type="entry name" value="SLH_dom"/>
</dbReference>
<dbReference type="AlphaFoldDB" id="A0A9D1AQV8"/>
<comment type="caution">
    <text evidence="4">The sequence shown here is derived from an EMBL/GenBank/DDBJ whole genome shotgun (WGS) entry which is preliminary data.</text>
</comment>
<feature type="signal peptide" evidence="2">
    <location>
        <begin position="1"/>
        <end position="20"/>
    </location>
</feature>
<evidence type="ECO:0000259" key="3">
    <source>
        <dbReference type="PROSITE" id="PS51272"/>
    </source>
</evidence>
<name>A0A9D1AQV8_9FIRM</name>
<dbReference type="PANTHER" id="PTHR43308:SF1">
    <property type="entry name" value="OUTER MEMBRANE PROTEIN ALPHA"/>
    <property type="match status" value="1"/>
</dbReference>
<evidence type="ECO:0000256" key="2">
    <source>
        <dbReference type="SAM" id="SignalP"/>
    </source>
</evidence>
<feature type="domain" description="SLH" evidence="3">
    <location>
        <begin position="25"/>
        <end position="88"/>
    </location>
</feature>
<sequence>MKRRFLALLLLLALAVCAGAAAPEVSGPFSDVPADAWYADAIAEVCALGLMRGTSRDTFSPDQLVTPVEAATVLYRLAGSPGDAPPAPGVLQDAWYAPALNWYETQDIFHGMTGGLLGGVPLDRQYAASMFCRYSGCNGLSEQLDLAFETVWEAVLQDDSEDWNLNLCLYHVKWCITLGILRGDGHDFYRLGSPITRAELAAMAVRMVEALETYDIPYGAALCDSAAPAENPDATPWPEFLAGPAAGGYTVRSEALGCSFTVPAAVSQKVAVASGVRSFDPEGTCLTLYYVPEGGRYPLTMFYLVAEAPRADFFKPGSWYYSAPTNHPIAAVGEDSIYFTMGPLGGSEIGRDDPLWEDYTETFSTVSAAIRETIAPDAPSSLPVPDTAAMAAAADALADQGDKTLTRAAAAQLAYSLLAAENKETAYPVPYTDVASGTEAARAIAYLSSYGLLTRYARDGTDLDGTKFRPGEAITRGEFTMLLHRLSFQPSPEFYAAVPEDMDLEHWASSYVIYGWLCGWLEADGSDLRPDDLITCAEVAQALRCVAEDGYPIPGVDK</sequence>
<gene>
    <name evidence="4" type="ORF">IAA53_01335</name>
</gene>
<reference evidence="4" key="2">
    <citation type="journal article" date="2021" name="PeerJ">
        <title>Extensive microbial diversity within the chicken gut microbiome revealed by metagenomics and culture.</title>
        <authorList>
            <person name="Gilroy R."/>
            <person name="Ravi A."/>
            <person name="Getino M."/>
            <person name="Pursley I."/>
            <person name="Horton D.L."/>
            <person name="Alikhan N.F."/>
            <person name="Baker D."/>
            <person name="Gharbi K."/>
            <person name="Hall N."/>
            <person name="Watson M."/>
            <person name="Adriaenssens E.M."/>
            <person name="Foster-Nyarko E."/>
            <person name="Jarju S."/>
            <person name="Secka A."/>
            <person name="Antonio M."/>
            <person name="Oren A."/>
            <person name="Chaudhuri R.R."/>
            <person name="La Ragione R."/>
            <person name="Hildebrand F."/>
            <person name="Pallen M.J."/>
        </authorList>
    </citation>
    <scope>NUCLEOTIDE SEQUENCE</scope>
    <source>
        <strain evidence="4">ChiBcec15-4380</strain>
    </source>
</reference>
<proteinExistence type="predicted"/>
<evidence type="ECO:0000313" key="4">
    <source>
        <dbReference type="EMBL" id="HIR49925.1"/>
    </source>
</evidence>
<feature type="domain" description="SLH" evidence="3">
    <location>
        <begin position="427"/>
        <end position="497"/>
    </location>
</feature>
<dbReference type="Proteomes" id="UP000824239">
    <property type="component" value="Unassembled WGS sequence"/>
</dbReference>
<keyword evidence="2" id="KW-0732">Signal</keyword>
<protein>
    <submittedName>
        <fullName evidence="4">S-layer homology domain-containing protein</fullName>
    </submittedName>
</protein>
<keyword evidence="1" id="KW-0677">Repeat</keyword>
<dbReference type="PROSITE" id="PS51272">
    <property type="entry name" value="SLH"/>
    <property type="match status" value="2"/>
</dbReference>
<evidence type="ECO:0000256" key="1">
    <source>
        <dbReference type="ARBA" id="ARBA00022737"/>
    </source>
</evidence>
<dbReference type="PANTHER" id="PTHR43308">
    <property type="entry name" value="OUTER MEMBRANE PROTEIN ALPHA-RELATED"/>
    <property type="match status" value="1"/>
</dbReference>
<organism evidence="4 5">
    <name type="scientific">Candidatus Avoscillospira avicola</name>
    <dbReference type="NCBI Taxonomy" id="2840706"/>
    <lineage>
        <taxon>Bacteria</taxon>
        <taxon>Bacillati</taxon>
        <taxon>Bacillota</taxon>
        <taxon>Clostridia</taxon>
        <taxon>Eubacteriales</taxon>
        <taxon>Oscillospiraceae</taxon>
        <taxon>Oscillospiraceae incertae sedis</taxon>
        <taxon>Candidatus Avoscillospira</taxon>
    </lineage>
</organism>
<accession>A0A9D1AQV8</accession>